<reference evidence="3" key="2">
    <citation type="submission" date="2015-01" db="EMBL/GenBank/DDBJ databases">
        <title>Evolutionary Origins and Diversification of the Mycorrhizal Mutualists.</title>
        <authorList>
            <consortium name="DOE Joint Genome Institute"/>
            <consortium name="Mycorrhizal Genomics Consortium"/>
            <person name="Kohler A."/>
            <person name="Kuo A."/>
            <person name="Nagy L.G."/>
            <person name="Floudas D."/>
            <person name="Copeland A."/>
            <person name="Barry K.W."/>
            <person name="Cichocki N."/>
            <person name="Veneault-Fourrey C."/>
            <person name="LaButti K."/>
            <person name="Lindquist E.A."/>
            <person name="Lipzen A."/>
            <person name="Lundell T."/>
            <person name="Morin E."/>
            <person name="Murat C."/>
            <person name="Riley R."/>
            <person name="Ohm R."/>
            <person name="Sun H."/>
            <person name="Tunlid A."/>
            <person name="Henrissat B."/>
            <person name="Grigoriev I.V."/>
            <person name="Hibbett D.S."/>
            <person name="Martin F."/>
        </authorList>
    </citation>
    <scope>NUCLEOTIDE SEQUENCE [LARGE SCALE GENOMIC DNA]</scope>
    <source>
        <strain evidence="3">Zn</strain>
    </source>
</reference>
<evidence type="ECO:0000313" key="2">
    <source>
        <dbReference type="EMBL" id="KIM99661.1"/>
    </source>
</evidence>
<dbReference type="AlphaFoldDB" id="A0A0C3HBG3"/>
<evidence type="ECO:0000313" key="3">
    <source>
        <dbReference type="Proteomes" id="UP000054321"/>
    </source>
</evidence>
<name>A0A0C3HBG3_OIDMZ</name>
<sequence>MSHTQHFTAYDNRVPESLAQRRLDNGPDGKMEAHTTIKATATRLLGAILCSTDCSSSWSSSFLHIYVEVAGSIHIFCCTYSFDLALRQYIIAQ</sequence>
<protein>
    <submittedName>
        <fullName evidence="2">Uncharacterized protein</fullName>
    </submittedName>
</protein>
<organism evidence="2 3">
    <name type="scientific">Oidiodendron maius (strain Zn)</name>
    <dbReference type="NCBI Taxonomy" id="913774"/>
    <lineage>
        <taxon>Eukaryota</taxon>
        <taxon>Fungi</taxon>
        <taxon>Dikarya</taxon>
        <taxon>Ascomycota</taxon>
        <taxon>Pezizomycotina</taxon>
        <taxon>Leotiomycetes</taxon>
        <taxon>Leotiomycetes incertae sedis</taxon>
        <taxon>Myxotrichaceae</taxon>
        <taxon>Oidiodendron</taxon>
    </lineage>
</organism>
<dbReference type="InParanoid" id="A0A0C3HBG3"/>
<reference evidence="2 3" key="1">
    <citation type="submission" date="2014-04" db="EMBL/GenBank/DDBJ databases">
        <authorList>
            <consortium name="DOE Joint Genome Institute"/>
            <person name="Kuo A."/>
            <person name="Martino E."/>
            <person name="Perotto S."/>
            <person name="Kohler A."/>
            <person name="Nagy L.G."/>
            <person name="Floudas D."/>
            <person name="Copeland A."/>
            <person name="Barry K.W."/>
            <person name="Cichocki N."/>
            <person name="Veneault-Fourrey C."/>
            <person name="LaButti K."/>
            <person name="Lindquist E.A."/>
            <person name="Lipzen A."/>
            <person name="Lundell T."/>
            <person name="Morin E."/>
            <person name="Murat C."/>
            <person name="Sun H."/>
            <person name="Tunlid A."/>
            <person name="Henrissat B."/>
            <person name="Grigoriev I.V."/>
            <person name="Hibbett D.S."/>
            <person name="Martin F."/>
            <person name="Nordberg H.P."/>
            <person name="Cantor M.N."/>
            <person name="Hua S.X."/>
        </authorList>
    </citation>
    <scope>NUCLEOTIDE SEQUENCE [LARGE SCALE GENOMIC DNA]</scope>
    <source>
        <strain evidence="2 3">Zn</strain>
    </source>
</reference>
<feature type="region of interest" description="Disordered" evidence="1">
    <location>
        <begin position="1"/>
        <end position="30"/>
    </location>
</feature>
<proteinExistence type="predicted"/>
<dbReference type="EMBL" id="KN832878">
    <property type="protein sequence ID" value="KIM99661.1"/>
    <property type="molecule type" value="Genomic_DNA"/>
</dbReference>
<keyword evidence="3" id="KW-1185">Reference proteome</keyword>
<evidence type="ECO:0000256" key="1">
    <source>
        <dbReference type="SAM" id="MobiDB-lite"/>
    </source>
</evidence>
<dbReference type="Proteomes" id="UP000054321">
    <property type="component" value="Unassembled WGS sequence"/>
</dbReference>
<accession>A0A0C3HBG3</accession>
<feature type="compositionally biased region" description="Basic and acidic residues" evidence="1">
    <location>
        <begin position="19"/>
        <end position="30"/>
    </location>
</feature>
<gene>
    <name evidence="2" type="ORF">OIDMADRAFT_19740</name>
</gene>
<dbReference type="HOGENOM" id="CLU_2400254_0_0_1"/>